<dbReference type="EMBL" id="BMIB01000002">
    <property type="protein sequence ID" value="GGH65569.1"/>
    <property type="molecule type" value="Genomic_DNA"/>
</dbReference>
<evidence type="ECO:0000259" key="5">
    <source>
        <dbReference type="Pfam" id="PF05592"/>
    </source>
</evidence>
<gene>
    <name evidence="9" type="ORF">GCM10011379_18840</name>
</gene>
<dbReference type="Gene3D" id="2.60.120.260">
    <property type="entry name" value="Galactose-binding domain-like"/>
    <property type="match status" value="2"/>
</dbReference>
<accession>A0A917IV98</accession>
<dbReference type="Pfam" id="PF08531">
    <property type="entry name" value="Bac_rhamnosid_N"/>
    <property type="match status" value="1"/>
</dbReference>
<feature type="signal peptide" evidence="4">
    <location>
        <begin position="1"/>
        <end position="19"/>
    </location>
</feature>
<dbReference type="InterPro" id="IPR035398">
    <property type="entry name" value="Bac_rhamnosid_C"/>
</dbReference>
<dbReference type="EC" id="3.2.1.40" evidence="2"/>
<keyword evidence="10" id="KW-1185">Reference proteome</keyword>
<evidence type="ECO:0000256" key="1">
    <source>
        <dbReference type="ARBA" id="ARBA00001445"/>
    </source>
</evidence>
<dbReference type="Pfam" id="PF05592">
    <property type="entry name" value="Bac_rhamnosid"/>
    <property type="match status" value="1"/>
</dbReference>
<dbReference type="GO" id="GO:0005975">
    <property type="term" value="P:carbohydrate metabolic process"/>
    <property type="evidence" value="ECO:0007669"/>
    <property type="project" value="InterPro"/>
</dbReference>
<keyword evidence="4" id="KW-0732">Signal</keyword>
<dbReference type="InterPro" id="IPR008928">
    <property type="entry name" value="6-hairpin_glycosidase_sf"/>
</dbReference>
<dbReference type="Gene3D" id="1.50.10.10">
    <property type="match status" value="1"/>
</dbReference>
<evidence type="ECO:0000259" key="8">
    <source>
        <dbReference type="Pfam" id="PF17390"/>
    </source>
</evidence>
<proteinExistence type="predicted"/>
<dbReference type="Pfam" id="PF17389">
    <property type="entry name" value="Bac_rhamnosid6H"/>
    <property type="match status" value="1"/>
</dbReference>
<feature type="domain" description="Alpha-L-rhamnosidase concanavalin-like" evidence="5">
    <location>
        <begin position="232"/>
        <end position="339"/>
    </location>
</feature>
<dbReference type="PIRSF" id="PIRSF010631">
    <property type="entry name" value="A-rhamnsds"/>
    <property type="match status" value="1"/>
</dbReference>
<protein>
    <recommendedName>
        <fullName evidence="2">alpha-L-rhamnosidase</fullName>
        <ecNumber evidence="2">3.2.1.40</ecNumber>
    </recommendedName>
</protein>
<comment type="catalytic activity">
    <reaction evidence="1">
        <text>Hydrolysis of terminal non-reducing alpha-L-rhamnose residues in alpha-L-rhamnosides.</text>
        <dbReference type="EC" id="3.2.1.40"/>
    </reaction>
</comment>
<dbReference type="InterPro" id="IPR012341">
    <property type="entry name" value="6hp_glycosidase-like_sf"/>
</dbReference>
<dbReference type="AlphaFoldDB" id="A0A917IV98"/>
<comment type="caution">
    <text evidence="9">The sequence shown here is derived from an EMBL/GenBank/DDBJ whole genome shotgun (WGS) entry which is preliminary data.</text>
</comment>
<sequence length="760" mass="85618">MKKILTYITALLLVFAAQAQDRVWQGAWITGTEDTAVHESPYFRKGFTLNKKVKKATVYMCGVGYHKLYINGRPVTDRVLEQGYTRYDKRLLYITYDVTPLLNSKANCLAAELGNGWYNVQSRTIWFFDRVGWRKTPRMLLNMDIVYADGSRETLVTDNSWKWRTGPMRFNGLHAGEVYDARMEIPDWNTIKCNETSWKPATITTSPGGKLEPQPMPGVAVIKRIHPQSCRQLAAGRWLFDMGQNFAGVVTLRVKGTAGDTVTLHFGEVLNPDGTMNREHNASQMAGFEQYLPFQTDKYILKGGGVESYTPRFTYHGFQYVEVHTNPAVTLDKQSLEGLFYSTDFAETGTFSSSDTMLNKLYTAAQQSYRSNFISIPTDCPQREKSGWTADAHIACEMGLWNYAAAPGYRKWLRDVRDVQLEDGNLPGIAPTLGRGYHWTGPDDDGFGPAWGSVLPIISWYLYKYEADTAVLAENYTAIKKIVDRLARRAENYIYSTGFGDWLCIQETPVPLISTAYFYNDARLLSRMAAILGNAADATTYGQLADSVRAAFNARFFNPATGLYRDTTVTAISCALFYGLCPEEHRKNVEASLQAAVLQRNYHADWGMLGTKYILHTLSDAGYATTAYRVLTDTGFAGWGNQMARGATTLYEDWKGEFSRNHAYGVDYAAWYFTALAGIRPDENKPGFKHFTVQPVFPETLDKIEVSHDTRYGAIRVSWQRNGKEIEVKVTVPEQTTAGLRLPGNEQLLQPGHYRFTVKG</sequence>
<evidence type="ECO:0000313" key="9">
    <source>
        <dbReference type="EMBL" id="GGH65569.1"/>
    </source>
</evidence>
<dbReference type="Gene3D" id="2.60.420.10">
    <property type="entry name" value="Maltose phosphorylase, domain 3"/>
    <property type="match status" value="1"/>
</dbReference>
<evidence type="ECO:0000256" key="3">
    <source>
        <dbReference type="ARBA" id="ARBA00022801"/>
    </source>
</evidence>
<dbReference type="PANTHER" id="PTHR33307">
    <property type="entry name" value="ALPHA-RHAMNOSIDASE (EUROFUNG)"/>
    <property type="match status" value="1"/>
</dbReference>
<dbReference type="Proteomes" id="UP000627292">
    <property type="component" value="Unassembled WGS sequence"/>
</dbReference>
<dbReference type="RefSeq" id="WP_188951780.1">
    <property type="nucleotide sequence ID" value="NZ_BMIB01000002.1"/>
</dbReference>
<evidence type="ECO:0000259" key="6">
    <source>
        <dbReference type="Pfam" id="PF08531"/>
    </source>
</evidence>
<keyword evidence="3" id="KW-0378">Hydrolase</keyword>
<evidence type="ECO:0000256" key="2">
    <source>
        <dbReference type="ARBA" id="ARBA00012652"/>
    </source>
</evidence>
<dbReference type="SUPFAM" id="SSF48208">
    <property type="entry name" value="Six-hairpin glycosidases"/>
    <property type="match status" value="1"/>
</dbReference>
<evidence type="ECO:0000256" key="4">
    <source>
        <dbReference type="SAM" id="SignalP"/>
    </source>
</evidence>
<dbReference type="InterPro" id="IPR016007">
    <property type="entry name" value="Alpha_rhamnosid"/>
</dbReference>
<dbReference type="InterPro" id="IPR008902">
    <property type="entry name" value="Rhamnosid_concanavalin"/>
</dbReference>
<name>A0A917IV98_9BACT</name>
<organism evidence="9 10">
    <name type="scientific">Filimonas zeae</name>
    <dbReference type="NCBI Taxonomy" id="1737353"/>
    <lineage>
        <taxon>Bacteria</taxon>
        <taxon>Pseudomonadati</taxon>
        <taxon>Bacteroidota</taxon>
        <taxon>Chitinophagia</taxon>
        <taxon>Chitinophagales</taxon>
        <taxon>Chitinophagaceae</taxon>
        <taxon>Filimonas</taxon>
    </lineage>
</organism>
<reference evidence="9" key="1">
    <citation type="journal article" date="2014" name="Int. J. Syst. Evol. Microbiol.">
        <title>Complete genome sequence of Corynebacterium casei LMG S-19264T (=DSM 44701T), isolated from a smear-ripened cheese.</title>
        <authorList>
            <consortium name="US DOE Joint Genome Institute (JGI-PGF)"/>
            <person name="Walter F."/>
            <person name="Albersmeier A."/>
            <person name="Kalinowski J."/>
            <person name="Ruckert C."/>
        </authorList>
    </citation>
    <scope>NUCLEOTIDE SEQUENCE</scope>
    <source>
        <strain evidence="9">CGMCC 1.15290</strain>
    </source>
</reference>
<feature type="chain" id="PRO_5037410234" description="alpha-L-rhamnosidase" evidence="4">
    <location>
        <begin position="20"/>
        <end position="760"/>
    </location>
</feature>
<dbReference type="PANTHER" id="PTHR33307:SF6">
    <property type="entry name" value="ALPHA-RHAMNOSIDASE (EUROFUNG)-RELATED"/>
    <property type="match status" value="1"/>
</dbReference>
<dbReference type="Pfam" id="PF17390">
    <property type="entry name" value="Bac_rhamnosid_C"/>
    <property type="match status" value="1"/>
</dbReference>
<feature type="domain" description="Alpha-L-rhamnosidase six-hairpin glycosidase" evidence="7">
    <location>
        <begin position="347"/>
        <end position="675"/>
    </location>
</feature>
<evidence type="ECO:0000259" key="7">
    <source>
        <dbReference type="Pfam" id="PF17389"/>
    </source>
</evidence>
<feature type="domain" description="Bacterial alpha-L-rhamnosidase N-terminal" evidence="6">
    <location>
        <begin position="51"/>
        <end position="222"/>
    </location>
</feature>
<dbReference type="InterPro" id="IPR035396">
    <property type="entry name" value="Bac_rhamnosid6H"/>
</dbReference>
<reference evidence="9" key="2">
    <citation type="submission" date="2020-09" db="EMBL/GenBank/DDBJ databases">
        <authorList>
            <person name="Sun Q."/>
            <person name="Zhou Y."/>
        </authorList>
    </citation>
    <scope>NUCLEOTIDE SEQUENCE</scope>
    <source>
        <strain evidence="9">CGMCC 1.15290</strain>
    </source>
</reference>
<feature type="domain" description="Alpha-L-rhamnosidase C-terminal" evidence="8">
    <location>
        <begin position="678"/>
        <end position="747"/>
    </location>
</feature>
<evidence type="ECO:0000313" key="10">
    <source>
        <dbReference type="Proteomes" id="UP000627292"/>
    </source>
</evidence>
<dbReference type="InterPro" id="IPR013737">
    <property type="entry name" value="Bac_rhamnosid_N"/>
</dbReference>
<dbReference type="GO" id="GO:0030596">
    <property type="term" value="F:alpha-L-rhamnosidase activity"/>
    <property type="evidence" value="ECO:0007669"/>
    <property type="project" value="UniProtKB-EC"/>
</dbReference>